<evidence type="ECO:0000256" key="3">
    <source>
        <dbReference type="ARBA" id="ARBA00022833"/>
    </source>
</evidence>
<reference evidence="11 12" key="1">
    <citation type="journal article" date="2024" name="Nat. Commun.">
        <title>Phylogenomics reveals the evolutionary origins of lichenization in chlorophyte algae.</title>
        <authorList>
            <person name="Puginier C."/>
            <person name="Libourel C."/>
            <person name="Otte J."/>
            <person name="Skaloud P."/>
            <person name="Haon M."/>
            <person name="Grisel S."/>
            <person name="Petersen M."/>
            <person name="Berrin J.G."/>
            <person name="Delaux P.M."/>
            <person name="Dal Grande F."/>
            <person name="Keller J."/>
        </authorList>
    </citation>
    <scope>NUCLEOTIDE SEQUENCE [LARGE SCALE GENOMIC DNA]</scope>
    <source>
        <strain evidence="11 12">SAG 2145</strain>
    </source>
</reference>
<dbReference type="InterPro" id="IPR013088">
    <property type="entry name" value="Znf_NHR/GATA"/>
</dbReference>
<dbReference type="EMBL" id="JALJOS010000008">
    <property type="protein sequence ID" value="KAK9835706.1"/>
    <property type="molecule type" value="Genomic_DNA"/>
</dbReference>
<keyword evidence="12" id="KW-1185">Reference proteome</keyword>
<dbReference type="PANTHER" id="PTHR47172:SF24">
    <property type="entry name" value="GATA ZINC FINGER DOMAIN-CONTAINING PROTEIN 14-RELATED"/>
    <property type="match status" value="1"/>
</dbReference>
<feature type="region of interest" description="Disordered" evidence="9">
    <location>
        <begin position="289"/>
        <end position="313"/>
    </location>
</feature>
<comment type="function">
    <text evidence="7">Transcriptional regulator that specifically binds 5'-GATA-3' or 5'-GAT-3' motifs within gene promoters.</text>
</comment>
<feature type="region of interest" description="Disordered" evidence="9">
    <location>
        <begin position="572"/>
        <end position="601"/>
    </location>
</feature>
<feature type="region of interest" description="Disordered" evidence="9">
    <location>
        <begin position="623"/>
        <end position="651"/>
    </location>
</feature>
<dbReference type="PROSITE" id="PS50114">
    <property type="entry name" value="GATA_ZN_FINGER_2"/>
    <property type="match status" value="1"/>
</dbReference>
<name>A0AAW1RRA0_9CHLO</name>
<keyword evidence="5" id="KW-0804">Transcription</keyword>
<evidence type="ECO:0000256" key="1">
    <source>
        <dbReference type="ARBA" id="ARBA00022723"/>
    </source>
</evidence>
<protein>
    <recommendedName>
        <fullName evidence="10">GATA-type domain-containing protein</fullName>
    </recommendedName>
</protein>
<evidence type="ECO:0000256" key="2">
    <source>
        <dbReference type="ARBA" id="ARBA00022771"/>
    </source>
</evidence>
<keyword evidence="1" id="KW-0479">Metal-binding</keyword>
<feature type="domain" description="GATA-type" evidence="10">
    <location>
        <begin position="515"/>
        <end position="545"/>
    </location>
</feature>
<evidence type="ECO:0000256" key="5">
    <source>
        <dbReference type="ARBA" id="ARBA00023163"/>
    </source>
</evidence>
<feature type="compositionally biased region" description="Polar residues" evidence="9">
    <location>
        <begin position="474"/>
        <end position="488"/>
    </location>
</feature>
<evidence type="ECO:0000313" key="11">
    <source>
        <dbReference type="EMBL" id="KAK9835706.1"/>
    </source>
</evidence>
<evidence type="ECO:0000259" key="10">
    <source>
        <dbReference type="PROSITE" id="PS50114"/>
    </source>
</evidence>
<keyword evidence="4" id="KW-0805">Transcription regulation</keyword>
<accession>A0AAW1RRA0</accession>
<keyword evidence="2 8" id="KW-0863">Zinc-finger</keyword>
<evidence type="ECO:0000256" key="7">
    <source>
        <dbReference type="ARBA" id="ARBA00037539"/>
    </source>
</evidence>
<evidence type="ECO:0000313" key="12">
    <source>
        <dbReference type="Proteomes" id="UP001438707"/>
    </source>
</evidence>
<gene>
    <name evidence="11" type="ORF">WJX74_006376</name>
</gene>
<dbReference type="GO" id="GO:0006355">
    <property type="term" value="P:regulation of DNA-templated transcription"/>
    <property type="evidence" value="ECO:0007669"/>
    <property type="project" value="InterPro"/>
</dbReference>
<dbReference type="GO" id="GO:0008270">
    <property type="term" value="F:zinc ion binding"/>
    <property type="evidence" value="ECO:0007669"/>
    <property type="project" value="UniProtKB-KW"/>
</dbReference>
<dbReference type="GO" id="GO:0043565">
    <property type="term" value="F:sequence-specific DNA binding"/>
    <property type="evidence" value="ECO:0007669"/>
    <property type="project" value="InterPro"/>
</dbReference>
<proteinExistence type="inferred from homology"/>
<evidence type="ECO:0000256" key="6">
    <source>
        <dbReference type="ARBA" id="ARBA00024019"/>
    </source>
</evidence>
<feature type="compositionally biased region" description="Polar residues" evidence="9">
    <location>
        <begin position="501"/>
        <end position="510"/>
    </location>
</feature>
<sequence length="875" mass="96891">MATSGATESNISGSIDDVPALWTCPRCRLRAQQHPLLMAPMGPVRHWQDKMFVAQRLNEQGDACNYVQAEIVDAADGRLQVRFLQAFQGACAGVVRDFQRSDPLLWPGTTHLEAWTTSNGNTFEPRILSADVLTPFIVGSFVEELAKSQLLRDLLEIILSDPSAAEWSGDIDRLSLHRVISVAKDDVWQFHCPFCPSLGSLQMPLAFVTLCQSQLEWHLVRKHRQQLLRESHIVYTEPRAKYQLRSADEQTPEPSKLAPELIGVTLIPLQGCKNFACLKGKIAAEDRRLQEERQQQERQLAEAKRRSTQMKWRNRRQPEACHPFLAYLADQCETALLDGQPKAISPWIMTDHLQRQWRQLDTKTPAIVPAFKLASVKALLLSRPEDFRPSVPGERRFKRVPELGLRRTEDSFFVLLKEDAFLRLLHDICKKWPDLCNDALGTAAASANNLPLSFADWANPNEGTETPLPARSASDFSLQCHQPSSPQPEQDDAASTAPRFQPQSEESAQKAQPFCRQCGTKATKIWRSGPLGPKTLCDACGVHHRRCRVPDCTKCTQRGVCGEYALRAQRTINDDSEDEFSLMPDSPAAPEPNSDPVQASPIIREPQEDPASFAVNQPPATLQPVTARASPPLPGAANSKGPATSGSNVQQDAFGPEARARLQQNILAESAARHIQVPRPVQVTSGLSEREQLEELFQQVLAARAAVREKQRSLGQATQDSGQHQAAVTFMQASVEEMSVIIQGLQKLAGALDAQLVQLGYPGGMTHAKVKEAIGKAVREHAHSCVDLSAAEEKARTSQEQITKLHADLDRLQTGLNHVLQQLAQPSTRLQQCGCFEAPEEAGRQYIRCRSRCTSLTTDPPRLLLGWGSASEAES</sequence>
<dbReference type="InterPro" id="IPR000679">
    <property type="entry name" value="Znf_GATA"/>
</dbReference>
<organism evidence="11 12">
    <name type="scientific">Apatococcus lobatus</name>
    <dbReference type="NCBI Taxonomy" id="904363"/>
    <lineage>
        <taxon>Eukaryota</taxon>
        <taxon>Viridiplantae</taxon>
        <taxon>Chlorophyta</taxon>
        <taxon>core chlorophytes</taxon>
        <taxon>Trebouxiophyceae</taxon>
        <taxon>Chlorellales</taxon>
        <taxon>Chlorellaceae</taxon>
        <taxon>Apatococcus</taxon>
    </lineage>
</organism>
<dbReference type="CDD" id="cd00202">
    <property type="entry name" value="ZnF_GATA"/>
    <property type="match status" value="1"/>
</dbReference>
<feature type="compositionally biased region" description="Polar residues" evidence="9">
    <location>
        <begin position="641"/>
        <end position="651"/>
    </location>
</feature>
<dbReference type="Gene3D" id="3.30.50.10">
    <property type="entry name" value="Erythroid Transcription Factor GATA-1, subunit A"/>
    <property type="match status" value="1"/>
</dbReference>
<feature type="compositionally biased region" description="Basic and acidic residues" evidence="9">
    <location>
        <begin position="289"/>
        <end position="305"/>
    </location>
</feature>
<dbReference type="SMART" id="SM00401">
    <property type="entry name" value="ZnF_GATA"/>
    <property type="match status" value="1"/>
</dbReference>
<comment type="caution">
    <text evidence="11">The sequence shown here is derived from an EMBL/GenBank/DDBJ whole genome shotgun (WGS) entry which is preliminary data.</text>
</comment>
<evidence type="ECO:0000256" key="9">
    <source>
        <dbReference type="SAM" id="MobiDB-lite"/>
    </source>
</evidence>
<keyword evidence="3" id="KW-0862">Zinc</keyword>
<feature type="region of interest" description="Disordered" evidence="9">
    <location>
        <begin position="458"/>
        <end position="512"/>
    </location>
</feature>
<dbReference type="Pfam" id="PF00320">
    <property type="entry name" value="GATA"/>
    <property type="match status" value="1"/>
</dbReference>
<dbReference type="SUPFAM" id="SSF57716">
    <property type="entry name" value="Glucocorticoid receptor-like (DNA-binding domain)"/>
    <property type="match status" value="1"/>
</dbReference>
<dbReference type="AlphaFoldDB" id="A0AAW1RRA0"/>
<dbReference type="Proteomes" id="UP001438707">
    <property type="component" value="Unassembled WGS sequence"/>
</dbReference>
<dbReference type="PANTHER" id="PTHR47172">
    <property type="entry name" value="OS01G0976800 PROTEIN"/>
    <property type="match status" value="1"/>
</dbReference>
<evidence type="ECO:0000256" key="4">
    <source>
        <dbReference type="ARBA" id="ARBA00023015"/>
    </source>
</evidence>
<comment type="similarity">
    <text evidence="6">Belongs to the type IV zinc-finger family. Class B subfamily.</text>
</comment>
<evidence type="ECO:0000256" key="8">
    <source>
        <dbReference type="PROSITE-ProRule" id="PRU00094"/>
    </source>
</evidence>